<reference evidence="1" key="1">
    <citation type="thesis" date="2020" institute="Technische Universitat Dresden" country="Dresden, Germany">
        <title>The Agarolytic System of Microbulbifer elongatus PORT2, Isolated from Batu Karas, Pangandaran West Java Indonesia.</title>
        <authorList>
            <person name="Anggraeni S.R."/>
        </authorList>
    </citation>
    <scope>NUCLEOTIDE SEQUENCE</scope>
    <source>
        <strain evidence="1">PORT2</strain>
    </source>
</reference>
<proteinExistence type="predicted"/>
<protein>
    <submittedName>
        <fullName evidence="1">Uncharacterized protein</fullName>
    </submittedName>
</protein>
<comment type="caution">
    <text evidence="1">The sequence shown here is derived from an EMBL/GenBank/DDBJ whole genome shotgun (WGS) entry which is preliminary data.</text>
</comment>
<dbReference type="Proteomes" id="UP001205566">
    <property type="component" value="Unassembled WGS sequence"/>
</dbReference>
<gene>
    <name evidence="1" type="ORF">HXX02_07265</name>
</gene>
<sequence>MVWIDGGVSFSTATAVVQGVPKLGERLDLSRAKIKKKPFVEIFKSTLALFYSVRDNTITEYLQILQIDSGTNKFSGNLRYQRTSPIRNPFLSVESGAASVGGTIVPF</sequence>
<dbReference type="RefSeq" id="WP_255874124.1">
    <property type="nucleotide sequence ID" value="NZ_JACASI010000018.1"/>
</dbReference>
<accession>A0ABT1NZD1</accession>
<keyword evidence="2" id="KW-1185">Reference proteome</keyword>
<name>A0ABT1NZD1_9GAMM</name>
<organism evidence="1 2">
    <name type="scientific">Microbulbifer elongatus</name>
    <dbReference type="NCBI Taxonomy" id="86173"/>
    <lineage>
        <taxon>Bacteria</taxon>
        <taxon>Pseudomonadati</taxon>
        <taxon>Pseudomonadota</taxon>
        <taxon>Gammaproteobacteria</taxon>
        <taxon>Cellvibrionales</taxon>
        <taxon>Microbulbiferaceae</taxon>
        <taxon>Microbulbifer</taxon>
    </lineage>
</organism>
<evidence type="ECO:0000313" key="2">
    <source>
        <dbReference type="Proteomes" id="UP001205566"/>
    </source>
</evidence>
<evidence type="ECO:0000313" key="1">
    <source>
        <dbReference type="EMBL" id="MCQ3829240.1"/>
    </source>
</evidence>
<dbReference type="EMBL" id="JACASI010000018">
    <property type="protein sequence ID" value="MCQ3829240.1"/>
    <property type="molecule type" value="Genomic_DNA"/>
</dbReference>